<dbReference type="OrthoDB" id="2627410at2"/>
<dbReference type="AlphaFoldDB" id="A0A2Z2KDI4"/>
<dbReference type="KEGG" id="pdh:B9T62_30930"/>
<accession>A0A2Z2KDI4</accession>
<dbReference type="RefSeq" id="WP_087918754.1">
    <property type="nucleotide sequence ID" value="NZ_CP021780.1"/>
</dbReference>
<organism evidence="1 2">
    <name type="scientific">Paenibacillus donghaensis</name>
    <dbReference type="NCBI Taxonomy" id="414771"/>
    <lineage>
        <taxon>Bacteria</taxon>
        <taxon>Bacillati</taxon>
        <taxon>Bacillota</taxon>
        <taxon>Bacilli</taxon>
        <taxon>Bacillales</taxon>
        <taxon>Paenibacillaceae</taxon>
        <taxon>Paenibacillus</taxon>
    </lineage>
</organism>
<evidence type="ECO:0000313" key="2">
    <source>
        <dbReference type="Proteomes" id="UP000249890"/>
    </source>
</evidence>
<dbReference type="Proteomes" id="UP000249890">
    <property type="component" value="Chromosome"/>
</dbReference>
<protein>
    <submittedName>
        <fullName evidence="1">Uncharacterized protein</fullName>
    </submittedName>
</protein>
<reference evidence="1 2" key="1">
    <citation type="submission" date="2017-06" db="EMBL/GenBank/DDBJ databases">
        <title>Complete genome sequence of Paenibacillus donghaensis KCTC 13049T isolated from East Sea sediment, South Korea.</title>
        <authorList>
            <person name="Jung B.K."/>
            <person name="Hong S.-J."/>
            <person name="Shin J.-H."/>
        </authorList>
    </citation>
    <scope>NUCLEOTIDE SEQUENCE [LARGE SCALE GENOMIC DNA]</scope>
    <source>
        <strain evidence="1 2">KCTC 13049</strain>
    </source>
</reference>
<sequence>MKVIELAIVLNDEEGNRIEHSDLVALPFVPRVGEMILWNYKSYLVTNVLYTFETNPADYNYDANPTKQSTVAHDICYKVYLKPNK</sequence>
<dbReference type="EMBL" id="CP021780">
    <property type="protein sequence ID" value="ASA24786.1"/>
    <property type="molecule type" value="Genomic_DNA"/>
</dbReference>
<evidence type="ECO:0000313" key="1">
    <source>
        <dbReference type="EMBL" id="ASA24786.1"/>
    </source>
</evidence>
<keyword evidence="2" id="KW-1185">Reference proteome</keyword>
<proteinExistence type="predicted"/>
<name>A0A2Z2KDI4_9BACL</name>
<gene>
    <name evidence="1" type="ORF">B9T62_30930</name>
</gene>